<gene>
    <name evidence="2" type="ORF">CALVIDRAFT_564681</name>
</gene>
<feature type="compositionally biased region" description="Pro residues" evidence="1">
    <location>
        <begin position="273"/>
        <end position="286"/>
    </location>
</feature>
<evidence type="ECO:0000313" key="3">
    <source>
        <dbReference type="Proteomes" id="UP000076738"/>
    </source>
</evidence>
<feature type="compositionally biased region" description="Polar residues" evidence="1">
    <location>
        <begin position="240"/>
        <end position="250"/>
    </location>
</feature>
<name>A0A167LFR3_CALVF</name>
<feature type="region of interest" description="Disordered" evidence="1">
    <location>
        <begin position="228"/>
        <end position="348"/>
    </location>
</feature>
<dbReference type="EMBL" id="KV417288">
    <property type="protein sequence ID" value="KZO95645.1"/>
    <property type="molecule type" value="Genomic_DNA"/>
</dbReference>
<accession>A0A167LFR3</accession>
<dbReference type="AlphaFoldDB" id="A0A167LFR3"/>
<organism evidence="2 3">
    <name type="scientific">Calocera viscosa (strain TUFC12733)</name>
    <dbReference type="NCBI Taxonomy" id="1330018"/>
    <lineage>
        <taxon>Eukaryota</taxon>
        <taxon>Fungi</taxon>
        <taxon>Dikarya</taxon>
        <taxon>Basidiomycota</taxon>
        <taxon>Agaricomycotina</taxon>
        <taxon>Dacrymycetes</taxon>
        <taxon>Dacrymycetales</taxon>
        <taxon>Dacrymycetaceae</taxon>
        <taxon>Calocera</taxon>
    </lineage>
</organism>
<keyword evidence="3" id="KW-1185">Reference proteome</keyword>
<feature type="compositionally biased region" description="Basic and acidic residues" evidence="1">
    <location>
        <begin position="316"/>
        <end position="331"/>
    </location>
</feature>
<feature type="region of interest" description="Disordered" evidence="1">
    <location>
        <begin position="44"/>
        <end position="171"/>
    </location>
</feature>
<evidence type="ECO:0000313" key="2">
    <source>
        <dbReference type="EMBL" id="KZO95645.1"/>
    </source>
</evidence>
<dbReference type="OrthoDB" id="445357at2759"/>
<proteinExistence type="predicted"/>
<feature type="compositionally biased region" description="Low complexity" evidence="1">
    <location>
        <begin position="55"/>
        <end position="66"/>
    </location>
</feature>
<evidence type="ECO:0000256" key="1">
    <source>
        <dbReference type="SAM" id="MobiDB-lite"/>
    </source>
</evidence>
<reference evidence="2 3" key="1">
    <citation type="journal article" date="2016" name="Mol. Biol. Evol.">
        <title>Comparative Genomics of Early-Diverging Mushroom-Forming Fungi Provides Insights into the Origins of Lignocellulose Decay Capabilities.</title>
        <authorList>
            <person name="Nagy L.G."/>
            <person name="Riley R."/>
            <person name="Tritt A."/>
            <person name="Adam C."/>
            <person name="Daum C."/>
            <person name="Floudas D."/>
            <person name="Sun H."/>
            <person name="Yadav J.S."/>
            <person name="Pangilinan J."/>
            <person name="Larsson K.H."/>
            <person name="Matsuura K."/>
            <person name="Barry K."/>
            <person name="Labutti K."/>
            <person name="Kuo R."/>
            <person name="Ohm R.A."/>
            <person name="Bhattacharya S.S."/>
            <person name="Shirouzu T."/>
            <person name="Yoshinaga Y."/>
            <person name="Martin F.M."/>
            <person name="Grigoriev I.V."/>
            <person name="Hibbett D.S."/>
        </authorList>
    </citation>
    <scope>NUCLEOTIDE SEQUENCE [LARGE SCALE GENOMIC DNA]</scope>
    <source>
        <strain evidence="2 3">TUFC12733</strain>
    </source>
</reference>
<sequence>MEAQLKAMRVPELKELATKAGLNVAAKLTKDKIIALLLESPNTASLLDGAPTNGAPAAPSSDEPAPASAPAPTVKPAPAKGSIDDLLAPPPEFDWSAGAPAPTVGAQPTSTTEPAHVAKPVEVHDPTPAASNALGPTTTSAPATSGAPKTEPTTSVPIPEVPINPLDGSSKPVAGIVKLAEDEKRAARKARFEREWQLDQVRKQAEAAAKSVAKEVVPKKVADAAKQLPTAPAAPKVQPATKTNGSTAVGLSSEILEKRKARFAQAGDQTKPPTAPAAAPPAPPAAPVLTGVDAEKAAVRKNKFNSLLPGQPGYHDPTKEAEASPKRKREEEDAAPPAKKAKSDEVTA</sequence>
<feature type="compositionally biased region" description="Low complexity" evidence="1">
    <location>
        <begin position="135"/>
        <end position="148"/>
    </location>
</feature>
<protein>
    <submittedName>
        <fullName evidence="2">Uncharacterized protein</fullName>
    </submittedName>
</protein>
<dbReference type="Proteomes" id="UP000076738">
    <property type="component" value="Unassembled WGS sequence"/>
</dbReference>